<feature type="non-terminal residue" evidence="2">
    <location>
        <position position="191"/>
    </location>
</feature>
<gene>
    <name evidence="2" type="ORF">B7463_g11337</name>
</gene>
<proteinExistence type="predicted"/>
<evidence type="ECO:0000313" key="2">
    <source>
        <dbReference type="EMBL" id="RFU25004.1"/>
    </source>
</evidence>
<dbReference type="OrthoDB" id="3561697at2759"/>
<keyword evidence="1" id="KW-0175">Coiled coil</keyword>
<evidence type="ECO:0000313" key="3">
    <source>
        <dbReference type="Proteomes" id="UP000258309"/>
    </source>
</evidence>
<dbReference type="OMA" id="WLAEKDN"/>
<dbReference type="Proteomes" id="UP000258309">
    <property type="component" value="Unassembled WGS sequence"/>
</dbReference>
<feature type="coiled-coil region" evidence="1">
    <location>
        <begin position="35"/>
        <end position="76"/>
    </location>
</feature>
<protein>
    <submittedName>
        <fullName evidence="2">Uncharacterized protein</fullName>
    </submittedName>
</protein>
<name>A0A3E2GV01_SCYLI</name>
<dbReference type="AlphaFoldDB" id="A0A3E2GV01"/>
<comment type="caution">
    <text evidence="2">The sequence shown here is derived from an EMBL/GenBank/DDBJ whole genome shotgun (WGS) entry which is preliminary data.</text>
</comment>
<accession>A0A3E2GV01</accession>
<reference evidence="2 3" key="1">
    <citation type="submission" date="2018-05" db="EMBL/GenBank/DDBJ databases">
        <title>Draft genome sequence of Scytalidium lignicola DSM 105466, a ubiquitous saprotrophic fungus.</title>
        <authorList>
            <person name="Buettner E."/>
            <person name="Gebauer A.M."/>
            <person name="Hofrichter M."/>
            <person name="Liers C."/>
            <person name="Kellner H."/>
        </authorList>
    </citation>
    <scope>NUCLEOTIDE SEQUENCE [LARGE SCALE GENOMIC DNA]</scope>
    <source>
        <strain evidence="2 3">DSM 105466</strain>
    </source>
</reference>
<feature type="non-terminal residue" evidence="2">
    <location>
        <position position="1"/>
    </location>
</feature>
<keyword evidence="3" id="KW-1185">Reference proteome</keyword>
<dbReference type="EMBL" id="NCSJ02000376">
    <property type="protein sequence ID" value="RFU25004.1"/>
    <property type="molecule type" value="Genomic_DNA"/>
</dbReference>
<evidence type="ECO:0000256" key="1">
    <source>
        <dbReference type="SAM" id="Coils"/>
    </source>
</evidence>
<sequence>MSFRRGFWERDRHGGERIIIRARQRRSSGSSLNHRENLRDLITDAEEREAALLAKNERLENDMRRIRRELSILQHSEWEQRGILANYQTLRQEHGRCGDLRRQLDHKEAELLRISRKLEKEEDKVEKLEERIRLLRRSSGYIGRDQYEEKVREVELLRTRIRDKDKTIEEKEERVLYLTGYLRNLGYRVAI</sequence>
<feature type="coiled-coil region" evidence="1">
    <location>
        <begin position="104"/>
        <end position="174"/>
    </location>
</feature>
<organism evidence="2 3">
    <name type="scientific">Scytalidium lignicola</name>
    <name type="common">Hyphomycete</name>
    <dbReference type="NCBI Taxonomy" id="5539"/>
    <lineage>
        <taxon>Eukaryota</taxon>
        <taxon>Fungi</taxon>
        <taxon>Dikarya</taxon>
        <taxon>Ascomycota</taxon>
        <taxon>Pezizomycotina</taxon>
        <taxon>Leotiomycetes</taxon>
        <taxon>Leotiomycetes incertae sedis</taxon>
        <taxon>Scytalidium</taxon>
    </lineage>
</organism>